<dbReference type="InterPro" id="IPR058912">
    <property type="entry name" value="HTH_animal"/>
</dbReference>
<evidence type="ECO:0000313" key="2">
    <source>
        <dbReference type="EMBL" id="EYC07300.1"/>
    </source>
</evidence>
<dbReference type="Proteomes" id="UP000024635">
    <property type="component" value="Unassembled WGS sequence"/>
</dbReference>
<dbReference type="OrthoDB" id="5831138at2759"/>
<dbReference type="InterPro" id="IPR035901">
    <property type="entry name" value="GIY-YIG_endonuc_sf"/>
</dbReference>
<gene>
    <name evidence="2" type="primary">Acey_s0071.g579</name>
    <name evidence="2" type="ORF">Y032_0071g579</name>
</gene>
<dbReference type="AlphaFoldDB" id="A0A016TWV8"/>
<feature type="domain" description="Reverse transcriptase" evidence="1">
    <location>
        <begin position="1"/>
        <end position="86"/>
    </location>
</feature>
<sequence>MGQRLAPVIAICFMSKIEAPVLARLPLMYCRYIDDCYIVTSTQSEMDECFSILNQQSEHISFTRETPRDGWLAFLNTQVNLSNNTIRVIWYRKASSKNILIHATSAHPSSVKRAIVRNLFRTASQVCSDDHQREESLRLASSITRENGYTLCRRRTPHSGYFHGLKGKKKLSLCLPFISDDISTEIRRCLARAQLQNDVTLVNIPNGNLKKQLVRNRLYDSEQCISNECVVCPYGKTGDCSKTGVIYQIKCLSCDALYIGETGRILSTRVKEHLASKRRRSLISALGRHRQDDHGGEDFDVACTILAQETEITARKTMEAFWISEEIVIAVKRLFICPCAHLTITLSIWNRQVKISFQNVEHLKESLLVRCQAMEYDPHIHNHKSWIVRIRRRLAYVRNGCAHRSVTT</sequence>
<accession>A0A016TWV8</accession>
<dbReference type="Gene3D" id="3.40.1440.10">
    <property type="entry name" value="GIY-YIG endonuclease"/>
    <property type="match status" value="1"/>
</dbReference>
<dbReference type="PANTHER" id="PTHR21301">
    <property type="entry name" value="REVERSE TRANSCRIPTASE"/>
    <property type="match status" value="1"/>
</dbReference>
<evidence type="ECO:0000259" key="1">
    <source>
        <dbReference type="PROSITE" id="PS50878"/>
    </source>
</evidence>
<dbReference type="InterPro" id="IPR000477">
    <property type="entry name" value="RT_dom"/>
</dbReference>
<organism evidence="2 3">
    <name type="scientific">Ancylostoma ceylanicum</name>
    <dbReference type="NCBI Taxonomy" id="53326"/>
    <lineage>
        <taxon>Eukaryota</taxon>
        <taxon>Metazoa</taxon>
        <taxon>Ecdysozoa</taxon>
        <taxon>Nematoda</taxon>
        <taxon>Chromadorea</taxon>
        <taxon>Rhabditida</taxon>
        <taxon>Rhabditina</taxon>
        <taxon>Rhabditomorpha</taxon>
        <taxon>Strongyloidea</taxon>
        <taxon>Ancylostomatidae</taxon>
        <taxon>Ancylostomatinae</taxon>
        <taxon>Ancylostoma</taxon>
    </lineage>
</organism>
<reference evidence="3" key="1">
    <citation type="journal article" date="2015" name="Nat. Genet.">
        <title>The genome and transcriptome of the zoonotic hookworm Ancylostoma ceylanicum identify infection-specific gene families.</title>
        <authorList>
            <person name="Schwarz E.M."/>
            <person name="Hu Y."/>
            <person name="Antoshechkin I."/>
            <person name="Miller M.M."/>
            <person name="Sternberg P.W."/>
            <person name="Aroian R.V."/>
        </authorList>
    </citation>
    <scope>NUCLEOTIDE SEQUENCE</scope>
    <source>
        <strain evidence="3">HY135</strain>
    </source>
</reference>
<dbReference type="EMBL" id="JARK01001407">
    <property type="protein sequence ID" value="EYC07300.1"/>
    <property type="molecule type" value="Genomic_DNA"/>
</dbReference>
<keyword evidence="3" id="KW-1185">Reference proteome</keyword>
<comment type="caution">
    <text evidence="2">The sequence shown here is derived from an EMBL/GenBank/DDBJ whole genome shotgun (WGS) entry which is preliminary data.</text>
</comment>
<evidence type="ECO:0000313" key="3">
    <source>
        <dbReference type="Proteomes" id="UP000024635"/>
    </source>
</evidence>
<protein>
    <recommendedName>
        <fullName evidence="1">Reverse transcriptase domain-containing protein</fullName>
    </recommendedName>
</protein>
<dbReference type="PROSITE" id="PS50878">
    <property type="entry name" value="RT_POL"/>
    <property type="match status" value="1"/>
</dbReference>
<dbReference type="Pfam" id="PF26215">
    <property type="entry name" value="HTH_animal"/>
    <property type="match status" value="1"/>
</dbReference>
<dbReference type="PANTHER" id="PTHR21301:SF10">
    <property type="entry name" value="REVERSE TRANSCRIPTASE DOMAIN-CONTAINING PROTEIN"/>
    <property type="match status" value="1"/>
</dbReference>
<proteinExistence type="predicted"/>
<name>A0A016TWV8_9BILA</name>